<feature type="transmembrane region" description="Helical" evidence="1">
    <location>
        <begin position="131"/>
        <end position="159"/>
    </location>
</feature>
<gene>
    <name evidence="3" type="ORF">FHL03_06375</name>
</gene>
<dbReference type="Proteomes" id="UP000436655">
    <property type="component" value="Unassembled WGS sequence"/>
</dbReference>
<reference evidence="3 4" key="1">
    <citation type="journal article" date="2019" name="Syst. Appl. Microbiol.">
        <title>Polyphasic characterization of two novel Lactobacillus spp. isolated from blown salami packages: Description of Lactobacillus halodurans sp. nov. and Lactobacillus salsicarnum sp. nov.</title>
        <authorList>
            <person name="Schuster J.A."/>
            <person name="Klingl A."/>
            <person name="Vogel R.F."/>
            <person name="Ehrmann M.A."/>
        </authorList>
    </citation>
    <scope>NUCLEOTIDE SEQUENCE [LARGE SCALE GENOMIC DNA]</scope>
    <source>
        <strain evidence="3 4">TMW 1.2098</strain>
    </source>
</reference>
<name>A0ABW9P7R2_9LACO</name>
<feature type="transmembrane region" description="Helical" evidence="1">
    <location>
        <begin position="94"/>
        <end position="111"/>
    </location>
</feature>
<accession>A0ABW9P7R2</accession>
<evidence type="ECO:0000259" key="2">
    <source>
        <dbReference type="Pfam" id="PF01757"/>
    </source>
</evidence>
<keyword evidence="4" id="KW-1185">Reference proteome</keyword>
<protein>
    <submittedName>
        <fullName evidence="3">Acyltransferase</fullName>
    </submittedName>
</protein>
<feature type="transmembrane region" description="Helical" evidence="1">
    <location>
        <begin position="224"/>
        <end position="246"/>
    </location>
</feature>
<feature type="transmembrane region" description="Helical" evidence="1">
    <location>
        <begin position="51"/>
        <end position="73"/>
    </location>
</feature>
<keyword evidence="3" id="KW-0012">Acyltransferase</keyword>
<dbReference type="Pfam" id="PF01757">
    <property type="entry name" value="Acyl_transf_3"/>
    <property type="match status" value="1"/>
</dbReference>
<feature type="transmembrane region" description="Helical" evidence="1">
    <location>
        <begin position="171"/>
        <end position="188"/>
    </location>
</feature>
<feature type="transmembrane region" description="Helical" evidence="1">
    <location>
        <begin position="252"/>
        <end position="274"/>
    </location>
</feature>
<evidence type="ECO:0000256" key="1">
    <source>
        <dbReference type="SAM" id="Phobius"/>
    </source>
</evidence>
<proteinExistence type="predicted"/>
<keyword evidence="3" id="KW-0808">Transferase</keyword>
<evidence type="ECO:0000313" key="4">
    <source>
        <dbReference type="Proteomes" id="UP000436655"/>
    </source>
</evidence>
<dbReference type="InterPro" id="IPR002656">
    <property type="entry name" value="Acyl_transf_3_dom"/>
</dbReference>
<keyword evidence="1" id="KW-1133">Transmembrane helix</keyword>
<comment type="caution">
    <text evidence="3">The sequence shown here is derived from an EMBL/GenBank/DDBJ whole genome shotgun (WGS) entry which is preliminary data.</text>
</comment>
<dbReference type="RefSeq" id="WP_153494271.1">
    <property type="nucleotide sequence ID" value="NZ_VDFN01000004.1"/>
</dbReference>
<organism evidence="3 4">
    <name type="scientific">Companilactobacillus mishanensis</name>
    <dbReference type="NCBI Taxonomy" id="2486008"/>
    <lineage>
        <taxon>Bacteria</taxon>
        <taxon>Bacillati</taxon>
        <taxon>Bacillota</taxon>
        <taxon>Bacilli</taxon>
        <taxon>Lactobacillales</taxon>
        <taxon>Lactobacillaceae</taxon>
        <taxon>Companilactobacillus</taxon>
    </lineage>
</organism>
<keyword evidence="1" id="KW-0472">Membrane</keyword>
<feature type="transmembrane region" description="Helical" evidence="1">
    <location>
        <begin position="323"/>
        <end position="342"/>
    </location>
</feature>
<sequence>MQKVSIRNSNVELLRIISIVLITLHHFSLWGQGERSDLLLKGGKAIDAFKLLIYLPLGDIGVYAFVMITGFYIGGGTQSLEKSRFRAFKIYSQAYFYSLLFLAIGLHYRWPLNNFHNIVDPLMPLNHAPNILMSVMPILFNHYWFITAYILLMLFLPIINKGLGGLNKGEFKYVLAIMIVICSIFPLLKNNVASESVGLGIVITSYAIGMYIRKFVKLKPILILKALILLLVNLLIIYSVSFYDIVYLKFRYINIFTGFFALMAAVGLFVVFISLKPRYSSSINKLAGHMLAVYLITENIFVIKQLWKFVSFKNIADYKLVNLYGFLSVLLIMLICYAIDLVREKIFVVSKYVFIRFKYYFRGEKYSPTDEKV</sequence>
<evidence type="ECO:0000313" key="3">
    <source>
        <dbReference type="EMBL" id="MQS45107.1"/>
    </source>
</evidence>
<keyword evidence="1" id="KW-0812">Transmembrane</keyword>
<dbReference type="EMBL" id="VDFN01000004">
    <property type="protein sequence ID" value="MQS45107.1"/>
    <property type="molecule type" value="Genomic_DNA"/>
</dbReference>
<feature type="domain" description="Acyltransferase 3" evidence="2">
    <location>
        <begin position="9"/>
        <end position="339"/>
    </location>
</feature>
<dbReference type="GO" id="GO:0016746">
    <property type="term" value="F:acyltransferase activity"/>
    <property type="evidence" value="ECO:0007669"/>
    <property type="project" value="UniProtKB-KW"/>
</dbReference>
<feature type="transmembrane region" description="Helical" evidence="1">
    <location>
        <begin position="12"/>
        <end position="31"/>
    </location>
</feature>
<feature type="transmembrane region" description="Helical" evidence="1">
    <location>
        <begin position="194"/>
        <end position="212"/>
    </location>
</feature>